<dbReference type="InterPro" id="IPR013154">
    <property type="entry name" value="ADH-like_N"/>
</dbReference>
<dbReference type="InterPro" id="IPR011032">
    <property type="entry name" value="GroES-like_sf"/>
</dbReference>
<dbReference type="InterPro" id="IPR020843">
    <property type="entry name" value="ER"/>
</dbReference>
<comment type="similarity">
    <text evidence="2 6">Belongs to the zinc-containing alcohol dehydrogenase family.</text>
</comment>
<proteinExistence type="inferred from homology"/>
<reference evidence="8" key="1">
    <citation type="submission" date="2022-10" db="EMBL/GenBank/DDBJ databases">
        <authorList>
            <person name="Byrne P K."/>
        </authorList>
    </citation>
    <scope>NUCLEOTIDE SEQUENCE</scope>
    <source>
        <strain evidence="8">ZP964</strain>
    </source>
</reference>
<name>A0ABN8WGR9_SACUV</name>
<keyword evidence="3 6" id="KW-0479">Metal-binding</keyword>
<evidence type="ECO:0000256" key="6">
    <source>
        <dbReference type="RuleBase" id="RU361277"/>
    </source>
</evidence>
<evidence type="ECO:0000313" key="8">
    <source>
        <dbReference type="EMBL" id="CAI4047381.1"/>
    </source>
</evidence>
<dbReference type="PANTHER" id="PTHR43161:SF9">
    <property type="entry name" value="SORBITOL DEHYDROGENASE"/>
    <property type="match status" value="1"/>
</dbReference>
<keyword evidence="9" id="KW-1185">Reference proteome</keyword>
<evidence type="ECO:0000256" key="2">
    <source>
        <dbReference type="ARBA" id="ARBA00008072"/>
    </source>
</evidence>
<evidence type="ECO:0000256" key="4">
    <source>
        <dbReference type="ARBA" id="ARBA00022833"/>
    </source>
</evidence>
<evidence type="ECO:0000256" key="3">
    <source>
        <dbReference type="ARBA" id="ARBA00022723"/>
    </source>
</evidence>
<dbReference type="InterPro" id="IPR036291">
    <property type="entry name" value="NAD(P)-bd_dom_sf"/>
</dbReference>
<dbReference type="Gene3D" id="3.40.50.720">
    <property type="entry name" value="NAD(P)-binding Rossmann-like Domain"/>
    <property type="match status" value="1"/>
</dbReference>
<dbReference type="EMBL" id="OX365939">
    <property type="protein sequence ID" value="CAI4047381.1"/>
    <property type="molecule type" value="Genomic_DNA"/>
</dbReference>
<dbReference type="CDD" id="cd05285">
    <property type="entry name" value="sorbitol_DH"/>
    <property type="match status" value="1"/>
</dbReference>
<evidence type="ECO:0000259" key="7">
    <source>
        <dbReference type="SMART" id="SM00829"/>
    </source>
</evidence>
<dbReference type="InterPro" id="IPR045306">
    <property type="entry name" value="SDH-like"/>
</dbReference>
<dbReference type="Pfam" id="PF08240">
    <property type="entry name" value="ADH_N"/>
    <property type="match status" value="1"/>
</dbReference>
<dbReference type="InterPro" id="IPR002328">
    <property type="entry name" value="ADH_Zn_CS"/>
</dbReference>
<protein>
    <recommendedName>
        <fullName evidence="7">Enoyl reductase (ER) domain-containing protein</fullName>
    </recommendedName>
</protein>
<dbReference type="SUPFAM" id="SSF51735">
    <property type="entry name" value="NAD(P)-binding Rossmann-fold domains"/>
    <property type="match status" value="1"/>
</dbReference>
<sequence length="357" mass="38909">MLTELTTQEAVILEQPGKIVLTNVNIPKISDANDVIVQIKATGICGSDIHYYTHGRISHFVVKSPMVLGHESSGVVVLIGDNVKTLKVGDRVALEPGFPNRFSSELKEGRYNLDPDLEFAATPPYDGTLTKYYRAPKDFVYKIPDHVSFEEGALMEPLSVAVHANRLAKMRFGARCVVFGAGPVGLLTGKVASIFGATDVVFVDLSETKLERAKQFGATHMVNSGDLPPGVSAETVIRKAIGKRGADVVFECSGAQPCIRTGIEVCKAGGTYVQVGMGQEEIQFPISKIPTKEITFQGSFRYCQGDYSDSIELVSSGKLSLKPLITHRYQFKEAIEAFDENRDHPLDNVKTIIEGPE</sequence>
<dbReference type="SUPFAM" id="SSF50129">
    <property type="entry name" value="GroES-like"/>
    <property type="match status" value="1"/>
</dbReference>
<dbReference type="SMART" id="SM00829">
    <property type="entry name" value="PKS_ER"/>
    <property type="match status" value="1"/>
</dbReference>
<evidence type="ECO:0000313" key="9">
    <source>
        <dbReference type="Proteomes" id="UP001162085"/>
    </source>
</evidence>
<dbReference type="Pfam" id="PF00107">
    <property type="entry name" value="ADH_zinc_N"/>
    <property type="match status" value="1"/>
</dbReference>
<dbReference type="PROSITE" id="PS00059">
    <property type="entry name" value="ADH_ZINC"/>
    <property type="match status" value="1"/>
</dbReference>
<gene>
    <name evidence="8" type="primary">SUVZ12G1230</name>
    <name evidence="8" type="ORF">SUVZ_12G1230</name>
</gene>
<evidence type="ECO:0000256" key="1">
    <source>
        <dbReference type="ARBA" id="ARBA00001947"/>
    </source>
</evidence>
<keyword evidence="5" id="KW-0560">Oxidoreductase</keyword>
<evidence type="ECO:0000256" key="5">
    <source>
        <dbReference type="ARBA" id="ARBA00023002"/>
    </source>
</evidence>
<dbReference type="Proteomes" id="UP001162085">
    <property type="component" value="Chromosome 12"/>
</dbReference>
<organism evidence="8 9">
    <name type="scientific">Saccharomyces uvarum</name>
    <name type="common">Yeast</name>
    <name type="synonym">Saccharomyces bayanus var. uvarum</name>
    <dbReference type="NCBI Taxonomy" id="230603"/>
    <lineage>
        <taxon>Eukaryota</taxon>
        <taxon>Fungi</taxon>
        <taxon>Dikarya</taxon>
        <taxon>Ascomycota</taxon>
        <taxon>Saccharomycotina</taxon>
        <taxon>Saccharomycetes</taxon>
        <taxon>Saccharomycetales</taxon>
        <taxon>Saccharomycetaceae</taxon>
        <taxon>Saccharomyces</taxon>
    </lineage>
</organism>
<keyword evidence="4 6" id="KW-0862">Zinc</keyword>
<comment type="cofactor">
    <cofactor evidence="1 6">
        <name>Zn(2+)</name>
        <dbReference type="ChEBI" id="CHEBI:29105"/>
    </cofactor>
</comment>
<dbReference type="PANTHER" id="PTHR43161">
    <property type="entry name" value="SORBITOL DEHYDROGENASE"/>
    <property type="match status" value="1"/>
</dbReference>
<accession>A0ABN8WGR9</accession>
<dbReference type="InterPro" id="IPR013149">
    <property type="entry name" value="ADH-like_C"/>
</dbReference>
<feature type="domain" description="Enoyl reductase (ER)" evidence="7">
    <location>
        <begin position="14"/>
        <end position="346"/>
    </location>
</feature>
<dbReference type="Gene3D" id="3.90.180.10">
    <property type="entry name" value="Medium-chain alcohol dehydrogenases, catalytic domain"/>
    <property type="match status" value="1"/>
</dbReference>